<dbReference type="InterPro" id="IPR002110">
    <property type="entry name" value="Ankyrin_rpt"/>
</dbReference>
<dbReference type="Gene3D" id="1.25.40.20">
    <property type="entry name" value="Ankyrin repeat-containing domain"/>
    <property type="match status" value="3"/>
</dbReference>
<feature type="compositionally biased region" description="Basic and acidic residues" evidence="4">
    <location>
        <begin position="754"/>
        <end position="766"/>
    </location>
</feature>
<feature type="compositionally biased region" description="Basic and acidic residues" evidence="4">
    <location>
        <begin position="717"/>
        <end position="739"/>
    </location>
</feature>
<evidence type="ECO:0000313" key="6">
    <source>
        <dbReference type="Proteomes" id="UP001497644"/>
    </source>
</evidence>
<accession>A0AAV2N9H1</accession>
<dbReference type="Proteomes" id="UP001497644">
    <property type="component" value="Chromosome 11"/>
</dbReference>
<feature type="repeat" description="ANK" evidence="3">
    <location>
        <begin position="307"/>
        <end position="339"/>
    </location>
</feature>
<feature type="compositionally biased region" description="Basic residues" evidence="4">
    <location>
        <begin position="696"/>
        <end position="715"/>
    </location>
</feature>
<dbReference type="PANTHER" id="PTHR24198">
    <property type="entry name" value="ANKYRIN REPEAT AND PROTEIN KINASE DOMAIN-CONTAINING PROTEIN"/>
    <property type="match status" value="1"/>
</dbReference>
<feature type="region of interest" description="Disordered" evidence="4">
    <location>
        <begin position="491"/>
        <end position="513"/>
    </location>
</feature>
<dbReference type="PRINTS" id="PR01415">
    <property type="entry name" value="ANKYRIN"/>
</dbReference>
<feature type="compositionally biased region" description="Pro residues" evidence="4">
    <location>
        <begin position="1"/>
        <end position="10"/>
    </location>
</feature>
<feature type="repeat" description="ANK" evidence="3">
    <location>
        <begin position="158"/>
        <end position="190"/>
    </location>
</feature>
<feature type="compositionally biased region" description="Basic and acidic residues" evidence="4">
    <location>
        <begin position="907"/>
        <end position="963"/>
    </location>
</feature>
<feature type="compositionally biased region" description="Basic and acidic residues" evidence="4">
    <location>
        <begin position="986"/>
        <end position="999"/>
    </location>
</feature>
<feature type="region of interest" description="Disordered" evidence="4">
    <location>
        <begin position="528"/>
        <end position="1146"/>
    </location>
</feature>
<evidence type="ECO:0000313" key="5">
    <source>
        <dbReference type="EMBL" id="CAL1675820.1"/>
    </source>
</evidence>
<feature type="repeat" description="ANK" evidence="3">
    <location>
        <begin position="407"/>
        <end position="439"/>
    </location>
</feature>
<dbReference type="EMBL" id="OZ034834">
    <property type="protein sequence ID" value="CAL1675820.1"/>
    <property type="molecule type" value="Genomic_DNA"/>
</dbReference>
<evidence type="ECO:0000256" key="3">
    <source>
        <dbReference type="PROSITE-ProRule" id="PRU00023"/>
    </source>
</evidence>
<keyword evidence="2 3" id="KW-0040">ANK repeat</keyword>
<dbReference type="PROSITE" id="PS50088">
    <property type="entry name" value="ANK_REPEAT"/>
    <property type="match status" value="7"/>
</dbReference>
<feature type="repeat" description="ANK" evidence="3">
    <location>
        <begin position="191"/>
        <end position="237"/>
    </location>
</feature>
<feature type="region of interest" description="Disordered" evidence="4">
    <location>
        <begin position="1"/>
        <end position="54"/>
    </location>
</feature>
<feature type="compositionally biased region" description="Polar residues" evidence="4">
    <location>
        <begin position="495"/>
        <end position="504"/>
    </location>
</feature>
<evidence type="ECO:0000256" key="4">
    <source>
        <dbReference type="SAM" id="MobiDB-lite"/>
    </source>
</evidence>
<dbReference type="SMART" id="SM00248">
    <property type="entry name" value="ANK"/>
    <property type="match status" value="11"/>
</dbReference>
<gene>
    <name evidence="5" type="ORF">LPLAT_LOCUS2122</name>
</gene>
<feature type="compositionally biased region" description="Polar residues" evidence="4">
    <location>
        <begin position="1116"/>
        <end position="1132"/>
    </location>
</feature>
<keyword evidence="6" id="KW-1185">Reference proteome</keyword>
<evidence type="ECO:0000256" key="2">
    <source>
        <dbReference type="ARBA" id="ARBA00023043"/>
    </source>
</evidence>
<dbReference type="PANTHER" id="PTHR24198:SF165">
    <property type="entry name" value="ANKYRIN REPEAT-CONTAINING PROTEIN-RELATED"/>
    <property type="match status" value="1"/>
</dbReference>
<feature type="compositionally biased region" description="Basic and acidic residues" evidence="4">
    <location>
        <begin position="879"/>
        <end position="893"/>
    </location>
</feature>
<dbReference type="Pfam" id="PF12796">
    <property type="entry name" value="Ank_2"/>
    <property type="match status" value="3"/>
</dbReference>
<protein>
    <recommendedName>
        <fullName evidence="7">Ankycorbin</fullName>
    </recommendedName>
</protein>
<feature type="repeat" description="ANK" evidence="3">
    <location>
        <begin position="125"/>
        <end position="157"/>
    </location>
</feature>
<feature type="compositionally biased region" description="Basic and acidic residues" evidence="4">
    <location>
        <begin position="798"/>
        <end position="836"/>
    </location>
</feature>
<keyword evidence="1" id="KW-0677">Repeat</keyword>
<feature type="compositionally biased region" description="Basic and acidic residues" evidence="4">
    <location>
        <begin position="628"/>
        <end position="637"/>
    </location>
</feature>
<feature type="compositionally biased region" description="Low complexity" evidence="4">
    <location>
        <begin position="1097"/>
        <end position="1106"/>
    </location>
</feature>
<feature type="compositionally biased region" description="Basic and acidic residues" evidence="4">
    <location>
        <begin position="539"/>
        <end position="580"/>
    </location>
</feature>
<organism evidence="5 6">
    <name type="scientific">Lasius platythorax</name>
    <dbReference type="NCBI Taxonomy" id="488582"/>
    <lineage>
        <taxon>Eukaryota</taxon>
        <taxon>Metazoa</taxon>
        <taxon>Ecdysozoa</taxon>
        <taxon>Arthropoda</taxon>
        <taxon>Hexapoda</taxon>
        <taxon>Insecta</taxon>
        <taxon>Pterygota</taxon>
        <taxon>Neoptera</taxon>
        <taxon>Endopterygota</taxon>
        <taxon>Hymenoptera</taxon>
        <taxon>Apocrita</taxon>
        <taxon>Aculeata</taxon>
        <taxon>Formicoidea</taxon>
        <taxon>Formicidae</taxon>
        <taxon>Formicinae</taxon>
        <taxon>Lasius</taxon>
        <taxon>Lasius</taxon>
    </lineage>
</organism>
<dbReference type="PROSITE" id="PS50297">
    <property type="entry name" value="ANK_REP_REGION"/>
    <property type="match status" value="4"/>
</dbReference>
<name>A0AAV2N9H1_9HYME</name>
<feature type="compositionally biased region" description="Basic residues" evidence="4">
    <location>
        <begin position="528"/>
        <end position="538"/>
    </location>
</feature>
<proteinExistence type="predicted"/>
<feature type="region of interest" description="Disordered" evidence="4">
    <location>
        <begin position="1250"/>
        <end position="1276"/>
    </location>
</feature>
<feature type="repeat" description="ANK" evidence="3">
    <location>
        <begin position="273"/>
        <end position="295"/>
    </location>
</feature>
<dbReference type="Pfam" id="PF13637">
    <property type="entry name" value="Ank_4"/>
    <property type="match status" value="1"/>
</dbReference>
<dbReference type="InterPro" id="IPR036770">
    <property type="entry name" value="Ankyrin_rpt-contain_sf"/>
</dbReference>
<evidence type="ECO:0000256" key="1">
    <source>
        <dbReference type="ARBA" id="ARBA00022737"/>
    </source>
</evidence>
<feature type="compositionally biased region" description="Basic residues" evidence="4">
    <location>
        <begin position="581"/>
        <end position="592"/>
    </location>
</feature>
<feature type="compositionally biased region" description="Basic and acidic residues" evidence="4">
    <location>
        <begin position="672"/>
        <end position="682"/>
    </location>
</feature>
<sequence length="1492" mass="166038">MDTKTPPIPLKPQEKPQPQKRAERVADVSLPPLTPYSNQRAKDRSHQDHRKKRPYKVLHIGATPLMHACQQGDRARVLRLLKEQKETVAYRDRTLRNALHYCMDAGTGGAVAAAAPELVNAPDAEGHTPLHLAVIAGDTQLVAILLANGADVNAKDLEGHSVLHWATVCGEAECARLVLAAGARPSTPDLRGGSPLHYAAQCCGAAATAELAVPKKVGLKVLQTLLEFGADVNAKDEDGRQPILWAASAGSVEAILALARAGGSAAAGTSDKDGLTALHCAASRGHARCVEALVNLCGSHPDHVDDNGCSALHYAATLGHADATALILKLGADANRQDRKGRTPALCAAAKGQLETLKILSQHGGSLHARTVRGTGIGHEAVASGRIELIKWLAKRRPSTLDVATHDGKTPLHVAALHGYLDACKVLLDHGARINAVLRTSKGNSMTPLDAALYRGHRDCAKLIQMHGGSMAQQLRTHKTAPNKVFTAKFRMKRNGSSSASDSSPCRKGRGHRHPELYYEERWIERRTRRKSNSKKLARRDSRSFSEEEVRLSKMSSKKDERRARSESSRYDDNGHNERNLRRKRSRRVSMGHKHEYSDSSTEFDSCGYSHDDDENEATVKRRQRARMHQEARKDTSKSSNETAAKDSPKKEDDDDDRSVSDDSLEVIVVKKSLEKKCEKMISGRRSKTPRECTKKTKLTKMHKRSSKKTSRSGRSRISDNDENTVDRDESPDKEERSAARTSGTPLEEDEVDERIMESRYRRDATDSTSQETVERVIVTAMVHKDQMPDTPKSTLETAKEINYDDASKKKTIETEETKESSHKADGQDASEERLQEATQENSRITEEIQDKDETAKETSDKAQGRLDTSEDVTSSDALLHEKQKASEDKISDKSSCLSIEPNATEDSERKDSPKNEEKTAKKSVSDQKDLSQDSITAEKHTTDSGEENEKSISEDSKREENAKTAAKKTSSDDEKSKTLLSSRQSEIRETASSSKDKIAGLTGEEEGETKQVSVKTVAKGSSESTKDTESKEDEDLNKRDEKSTGVSSTESMLNVKKTLSPVRTPRDKKSENVKESDDRERPEIEARGKDSRYIDDSSSSSPKSLKPVKTRRSRPSTGRNARTGRSSSNTLTKKRLFESSEECSPHQRAIVAVIDSPEWDEDEAVEREIRQALGEDTLERDTEHEEDNEIGVVRVLPSTSEEETPSTTLGVSRTARIDSLPQVQSTTGNRLATIESSDQTVHRERFWRKQRRDSGGRDSGIEPSPRVSRIPRRRNARCCPNTAKQQALNMETITRDVQISLRRYYLERKIFFQLMELKRLQIRHGRANEHVLVKRQVDAFNRSGMSGPTLGVAKYDQPLTFRQFEAFLYEQLRRLQGRPTTPDFCTEAKQCTQKTHRCHHATSAYTSIPVYTYLGGDAPDRVEHLPKIESRGRGHMTVEVTHGEEKQVIALPTEKLDRTKKYFVTFTVRGETQDDEKSKSSCTIRRNAKSV</sequence>
<feature type="repeat" description="ANK" evidence="3">
    <location>
        <begin position="340"/>
        <end position="372"/>
    </location>
</feature>
<reference evidence="5" key="1">
    <citation type="submission" date="2024-04" db="EMBL/GenBank/DDBJ databases">
        <authorList>
            <consortium name="Molecular Ecology Group"/>
        </authorList>
    </citation>
    <scope>NUCLEOTIDE SEQUENCE</scope>
</reference>
<evidence type="ECO:0008006" key="7">
    <source>
        <dbReference type="Google" id="ProtNLM"/>
    </source>
</evidence>
<dbReference type="SUPFAM" id="SSF48403">
    <property type="entry name" value="Ankyrin repeat"/>
    <property type="match status" value="1"/>
</dbReference>
<feature type="compositionally biased region" description="Basic and acidic residues" evidence="4">
    <location>
        <begin position="1065"/>
        <end position="1096"/>
    </location>
</feature>
<feature type="compositionally biased region" description="Basic and acidic residues" evidence="4">
    <location>
        <begin position="844"/>
        <end position="869"/>
    </location>
</feature>